<protein>
    <submittedName>
        <fullName evidence="1">Uncharacterized protein</fullName>
    </submittedName>
</protein>
<dbReference type="HOGENOM" id="CLU_2521742_0_0_9"/>
<dbReference type="KEGG" id="ckl:CKL_3667"/>
<dbReference type="STRING" id="431943.CKL_3667"/>
<accession>A5N3G1</accession>
<dbReference type="Proteomes" id="UP000002411">
    <property type="component" value="Chromosome"/>
</dbReference>
<gene>
    <name evidence="1" type="ordered locus">CKL_3667</name>
</gene>
<name>A5N3G1_CLOK5</name>
<evidence type="ECO:0000313" key="2">
    <source>
        <dbReference type="Proteomes" id="UP000002411"/>
    </source>
</evidence>
<reference evidence="1 2" key="1">
    <citation type="journal article" date="2008" name="Proc. Natl. Acad. Sci. U.S.A.">
        <title>The genome of Clostridium kluyveri, a strict anaerobe with unique metabolic features.</title>
        <authorList>
            <person name="Seedorf H."/>
            <person name="Fricke W.F."/>
            <person name="Veith B."/>
            <person name="Brueggemann H."/>
            <person name="Liesegang H."/>
            <person name="Strittmatter A."/>
            <person name="Miethke M."/>
            <person name="Buckel W."/>
            <person name="Hinderberger J."/>
            <person name="Li F."/>
            <person name="Hagemeier C."/>
            <person name="Thauer R.K."/>
            <person name="Gottschalk G."/>
        </authorList>
    </citation>
    <scope>NUCLEOTIDE SEQUENCE [LARGE SCALE GENOMIC DNA]</scope>
    <source>
        <strain evidence="2">ATCC 8527 / DSM 555 / NCIMB 10680</strain>
    </source>
</reference>
<dbReference type="EMBL" id="CP000673">
    <property type="protein sequence ID" value="EDK35657.1"/>
    <property type="molecule type" value="Genomic_DNA"/>
</dbReference>
<keyword evidence="2" id="KW-1185">Reference proteome</keyword>
<sequence length="84" mass="9666">MNILLYHLNIKSAFSGTEITRYPVLLTVDYPFTATAISHHISETHSIQTTAFGSHYPKFALAKFPYLLLLFTDFYSYFLHHIPA</sequence>
<evidence type="ECO:0000313" key="1">
    <source>
        <dbReference type="EMBL" id="EDK35657.1"/>
    </source>
</evidence>
<proteinExistence type="predicted"/>
<dbReference type="AlphaFoldDB" id="A5N3G1"/>
<organism evidence="1 2">
    <name type="scientific">Clostridium kluyveri (strain ATCC 8527 / DSM 555 / NBRC 12016 / NCIMB 10680 / K1)</name>
    <dbReference type="NCBI Taxonomy" id="431943"/>
    <lineage>
        <taxon>Bacteria</taxon>
        <taxon>Bacillati</taxon>
        <taxon>Bacillota</taxon>
        <taxon>Clostridia</taxon>
        <taxon>Eubacteriales</taxon>
        <taxon>Clostridiaceae</taxon>
        <taxon>Clostridium</taxon>
    </lineage>
</organism>